<dbReference type="AlphaFoldDB" id="A0A6A6BJ91"/>
<evidence type="ECO:0000313" key="3">
    <source>
        <dbReference type="Proteomes" id="UP000799438"/>
    </source>
</evidence>
<feature type="coiled-coil region" evidence="1">
    <location>
        <begin position="8"/>
        <end position="84"/>
    </location>
</feature>
<gene>
    <name evidence="2" type="ORF">K452DRAFT_307577</name>
</gene>
<evidence type="ECO:0000313" key="2">
    <source>
        <dbReference type="EMBL" id="KAF2143453.1"/>
    </source>
</evidence>
<dbReference type="Proteomes" id="UP000799438">
    <property type="component" value="Unassembled WGS sequence"/>
</dbReference>
<name>A0A6A6BJ91_9PEZI</name>
<evidence type="ECO:0000256" key="1">
    <source>
        <dbReference type="SAM" id="Coils"/>
    </source>
</evidence>
<organism evidence="2 3">
    <name type="scientific">Aplosporella prunicola CBS 121167</name>
    <dbReference type="NCBI Taxonomy" id="1176127"/>
    <lineage>
        <taxon>Eukaryota</taxon>
        <taxon>Fungi</taxon>
        <taxon>Dikarya</taxon>
        <taxon>Ascomycota</taxon>
        <taxon>Pezizomycotina</taxon>
        <taxon>Dothideomycetes</taxon>
        <taxon>Dothideomycetes incertae sedis</taxon>
        <taxon>Botryosphaeriales</taxon>
        <taxon>Aplosporellaceae</taxon>
        <taxon>Aplosporella</taxon>
    </lineage>
</organism>
<reference evidence="2" key="1">
    <citation type="journal article" date="2020" name="Stud. Mycol.">
        <title>101 Dothideomycetes genomes: a test case for predicting lifestyles and emergence of pathogens.</title>
        <authorList>
            <person name="Haridas S."/>
            <person name="Albert R."/>
            <person name="Binder M."/>
            <person name="Bloem J."/>
            <person name="Labutti K."/>
            <person name="Salamov A."/>
            <person name="Andreopoulos B."/>
            <person name="Baker S."/>
            <person name="Barry K."/>
            <person name="Bills G."/>
            <person name="Bluhm B."/>
            <person name="Cannon C."/>
            <person name="Castanera R."/>
            <person name="Culley D."/>
            <person name="Daum C."/>
            <person name="Ezra D."/>
            <person name="Gonzalez J."/>
            <person name="Henrissat B."/>
            <person name="Kuo A."/>
            <person name="Liang C."/>
            <person name="Lipzen A."/>
            <person name="Lutzoni F."/>
            <person name="Magnuson J."/>
            <person name="Mondo S."/>
            <person name="Nolan M."/>
            <person name="Ohm R."/>
            <person name="Pangilinan J."/>
            <person name="Park H.-J."/>
            <person name="Ramirez L."/>
            <person name="Alfaro M."/>
            <person name="Sun H."/>
            <person name="Tritt A."/>
            <person name="Yoshinaga Y."/>
            <person name="Zwiers L.-H."/>
            <person name="Turgeon B."/>
            <person name="Goodwin S."/>
            <person name="Spatafora J."/>
            <person name="Crous P."/>
            <person name="Grigoriev I."/>
        </authorList>
    </citation>
    <scope>NUCLEOTIDE SEQUENCE</scope>
    <source>
        <strain evidence="2">CBS 121167</strain>
    </source>
</reference>
<keyword evidence="3" id="KW-1185">Reference proteome</keyword>
<keyword evidence="1" id="KW-0175">Coiled coil</keyword>
<sequence>MADENTLLVQLAQQLGAVQAEAEHLAHERDDLKTALDGLNEKLSAVIEERNILAQRNAAKEAKIECLEKELHSARNDLNLLRLSGLTAPCSEWPSQRGPTLSQTALYNKKSFEVTKTFDLTVCADNNGSLQETCKPARHNEVQALTAPRSTDRALSSKNWRAPLPALDEAAVDYASEPAAPPTSTPVPVHVVAANTPQHGTDVEKAVKKMETWLEKTEKWASRYGCTVHASIKAKEASVKRLVDASRDLLHTHNLEEVFLDMRQRKWLVASLLNRHLLLPLFDEGFLDCFSSDASSRLVEIRRLKEEATPKDPQKLEELVTEETEMWRAVYKTTGFKQWRNTQVVVMAKELGDLLMPIISPGKDRQDSLGGLQELALDAFRIAFMMRCMPRSWFLKFDNHYDHFRHQTMKIRYPESVKESEYKYCKVVFGITPHLVSRMYVDGGMVMKEFLKSGVMVQVVNAY</sequence>
<protein>
    <submittedName>
        <fullName evidence="2">Uncharacterized protein</fullName>
    </submittedName>
</protein>
<accession>A0A6A6BJ91</accession>
<dbReference type="RefSeq" id="XP_033399165.1">
    <property type="nucleotide sequence ID" value="XM_033543081.1"/>
</dbReference>
<proteinExistence type="predicted"/>
<dbReference type="EMBL" id="ML995482">
    <property type="protein sequence ID" value="KAF2143453.1"/>
    <property type="molecule type" value="Genomic_DNA"/>
</dbReference>
<dbReference type="GeneID" id="54300578"/>